<feature type="region of interest" description="Disordered" evidence="1">
    <location>
        <begin position="1"/>
        <end position="20"/>
    </location>
</feature>
<sequence>MKKDKANKEGMEGAKKQPSSDYFSSFTDKVMNRVAAEEASFLKNDLLRELPFTVPEGYFEQFGSNLEASGKLKQEAKVIQLFQQNWLKYAASIAIIFTLGFLLIQSNSTANDAFLSDVSDESILGYLSEEGTSVEELIILDESMQTVLDDMLADVASNYEDVIDYDRIDVTELDYLEY</sequence>
<feature type="compositionally biased region" description="Basic and acidic residues" evidence="1">
    <location>
        <begin position="1"/>
        <end position="15"/>
    </location>
</feature>
<dbReference type="EMBL" id="FOIR01000002">
    <property type="protein sequence ID" value="SEW33334.1"/>
    <property type="molecule type" value="Genomic_DNA"/>
</dbReference>
<keyword evidence="4" id="KW-1185">Reference proteome</keyword>
<dbReference type="AlphaFoldDB" id="A0A1I0R015"/>
<name>A0A1I0R015_9BACT</name>
<organism evidence="3 4">
    <name type="scientific">Roseivirga pacifica</name>
    <dbReference type="NCBI Taxonomy" id="1267423"/>
    <lineage>
        <taxon>Bacteria</taxon>
        <taxon>Pseudomonadati</taxon>
        <taxon>Bacteroidota</taxon>
        <taxon>Cytophagia</taxon>
        <taxon>Cytophagales</taxon>
        <taxon>Roseivirgaceae</taxon>
        <taxon>Roseivirga</taxon>
    </lineage>
</organism>
<evidence type="ECO:0000313" key="3">
    <source>
        <dbReference type="EMBL" id="SEW33334.1"/>
    </source>
</evidence>
<keyword evidence="2" id="KW-0812">Transmembrane</keyword>
<keyword evidence="2" id="KW-0472">Membrane</keyword>
<evidence type="ECO:0000256" key="2">
    <source>
        <dbReference type="SAM" id="Phobius"/>
    </source>
</evidence>
<accession>A0A1I0R015</accession>
<dbReference type="Proteomes" id="UP000199437">
    <property type="component" value="Unassembled WGS sequence"/>
</dbReference>
<dbReference type="STRING" id="1267423.SAMN05216290_2989"/>
<proteinExistence type="predicted"/>
<dbReference type="OrthoDB" id="893763at2"/>
<feature type="transmembrane region" description="Helical" evidence="2">
    <location>
        <begin position="86"/>
        <end position="104"/>
    </location>
</feature>
<reference evidence="4" key="1">
    <citation type="submission" date="2016-10" db="EMBL/GenBank/DDBJ databases">
        <authorList>
            <person name="Varghese N."/>
            <person name="Submissions S."/>
        </authorList>
    </citation>
    <scope>NUCLEOTIDE SEQUENCE [LARGE SCALE GENOMIC DNA]</scope>
    <source>
        <strain evidence="4">CGMCC 1.12402</strain>
    </source>
</reference>
<dbReference type="GeneID" id="99987671"/>
<keyword evidence="2" id="KW-1133">Transmembrane helix</keyword>
<evidence type="ECO:0000313" key="4">
    <source>
        <dbReference type="Proteomes" id="UP000199437"/>
    </source>
</evidence>
<protein>
    <submittedName>
        <fullName evidence="3">Uncharacterized protein</fullName>
    </submittedName>
</protein>
<evidence type="ECO:0000256" key="1">
    <source>
        <dbReference type="SAM" id="MobiDB-lite"/>
    </source>
</evidence>
<gene>
    <name evidence="3" type="ORF">SAMN05216290_2989</name>
</gene>
<dbReference type="RefSeq" id="WP_090259364.1">
    <property type="nucleotide sequence ID" value="NZ_FOIR01000002.1"/>
</dbReference>